<proteinExistence type="predicted"/>
<dbReference type="PANTHER" id="PTHR15651">
    <property type="entry name" value="ARMADILLO REPEAT-CONTAINING PROTEIN 8"/>
    <property type="match status" value="1"/>
</dbReference>
<evidence type="ECO:0000256" key="6">
    <source>
        <dbReference type="SAM" id="MobiDB-lite"/>
    </source>
</evidence>
<dbReference type="FunFam" id="1.25.10.10:FF:000609">
    <property type="entry name" value="Armadillo repeat protein"/>
    <property type="match status" value="1"/>
</dbReference>
<organism evidence="7 8">
    <name type="scientific">Aspergillus terreus</name>
    <dbReference type="NCBI Taxonomy" id="33178"/>
    <lineage>
        <taxon>Eukaryota</taxon>
        <taxon>Fungi</taxon>
        <taxon>Dikarya</taxon>
        <taxon>Ascomycota</taxon>
        <taxon>Pezizomycotina</taxon>
        <taxon>Eurotiomycetes</taxon>
        <taxon>Eurotiomycetidae</taxon>
        <taxon>Eurotiales</taxon>
        <taxon>Aspergillaceae</taxon>
        <taxon>Aspergillus</taxon>
        <taxon>Aspergillus subgen. Circumdati</taxon>
    </lineage>
</organism>
<dbReference type="VEuPathDB" id="FungiDB:ATEG_02640"/>
<dbReference type="GO" id="GO:0005634">
    <property type="term" value="C:nucleus"/>
    <property type="evidence" value="ECO:0007669"/>
    <property type="project" value="UniProtKB-SubCell"/>
</dbReference>
<dbReference type="InterPro" id="IPR038739">
    <property type="entry name" value="ARMC8/Vid28"/>
</dbReference>
<dbReference type="Pfam" id="PF00514">
    <property type="entry name" value="Arm"/>
    <property type="match status" value="1"/>
</dbReference>
<comment type="subcellular location">
    <subcellularLocation>
        <location evidence="2">Cytoplasm</location>
    </subcellularLocation>
    <subcellularLocation>
        <location evidence="1">Nucleus</location>
    </subcellularLocation>
</comment>
<dbReference type="GO" id="GO:0005737">
    <property type="term" value="C:cytoplasm"/>
    <property type="evidence" value="ECO:0007669"/>
    <property type="project" value="UniProtKB-SubCell"/>
</dbReference>
<dbReference type="PANTHER" id="PTHR15651:SF7">
    <property type="entry name" value="ARMADILLO REPEAT-CONTAINING PROTEIN 8"/>
    <property type="match status" value="1"/>
</dbReference>
<evidence type="ECO:0000313" key="7">
    <source>
        <dbReference type="EMBL" id="GFF13801.1"/>
    </source>
</evidence>
<name>A0A5M3YZV6_ASPTE</name>
<dbReference type="Gene3D" id="1.25.10.10">
    <property type="entry name" value="Leucine-rich Repeat Variant"/>
    <property type="match status" value="3"/>
</dbReference>
<dbReference type="SUPFAM" id="SSF48371">
    <property type="entry name" value="ARM repeat"/>
    <property type="match status" value="2"/>
</dbReference>
<dbReference type="InterPro" id="IPR000225">
    <property type="entry name" value="Armadillo"/>
</dbReference>
<feature type="compositionally biased region" description="Low complexity" evidence="6">
    <location>
        <begin position="61"/>
        <end position="75"/>
    </location>
</feature>
<dbReference type="Proteomes" id="UP000452235">
    <property type="component" value="Unassembled WGS sequence"/>
</dbReference>
<gene>
    <name evidence="7" type="ORF">ATEIFO6365_0002091200</name>
</gene>
<keyword evidence="3" id="KW-0963">Cytoplasm</keyword>
<accession>A0A5M3YZV6</accession>
<evidence type="ECO:0000256" key="2">
    <source>
        <dbReference type="ARBA" id="ARBA00004496"/>
    </source>
</evidence>
<dbReference type="InterPro" id="IPR011989">
    <property type="entry name" value="ARM-like"/>
</dbReference>
<evidence type="ECO:0000256" key="3">
    <source>
        <dbReference type="ARBA" id="ARBA00022490"/>
    </source>
</evidence>
<reference evidence="7 8" key="1">
    <citation type="submission" date="2020-01" db="EMBL/GenBank/DDBJ databases">
        <title>Aspergillus terreus IFO 6365 whole genome shotgun sequence.</title>
        <authorList>
            <person name="Kanamasa S."/>
            <person name="Takahashi H."/>
        </authorList>
    </citation>
    <scope>NUCLEOTIDE SEQUENCE [LARGE SCALE GENOMIC DNA]</scope>
    <source>
        <strain evidence="7 8">IFO 6365</strain>
    </source>
</reference>
<keyword evidence="8" id="KW-1185">Reference proteome</keyword>
<dbReference type="GO" id="GO:0043161">
    <property type="term" value="P:proteasome-mediated ubiquitin-dependent protein catabolic process"/>
    <property type="evidence" value="ECO:0007669"/>
    <property type="project" value="TreeGrafter"/>
</dbReference>
<dbReference type="InterPro" id="IPR016024">
    <property type="entry name" value="ARM-type_fold"/>
</dbReference>
<evidence type="ECO:0000256" key="4">
    <source>
        <dbReference type="ARBA" id="ARBA00022737"/>
    </source>
</evidence>
<keyword evidence="5" id="KW-0539">Nucleus</keyword>
<feature type="region of interest" description="Disordered" evidence="6">
    <location>
        <begin position="60"/>
        <end position="83"/>
    </location>
</feature>
<dbReference type="EMBL" id="BLJY01000002">
    <property type="protein sequence ID" value="GFF13801.1"/>
    <property type="molecule type" value="Genomic_DNA"/>
</dbReference>
<keyword evidence="4" id="KW-0677">Repeat</keyword>
<evidence type="ECO:0000313" key="8">
    <source>
        <dbReference type="Proteomes" id="UP000452235"/>
    </source>
</evidence>
<evidence type="ECO:0000256" key="5">
    <source>
        <dbReference type="ARBA" id="ARBA00023242"/>
    </source>
</evidence>
<dbReference type="GO" id="GO:0034657">
    <property type="term" value="C:GID complex"/>
    <property type="evidence" value="ECO:0007669"/>
    <property type="project" value="TreeGrafter"/>
</dbReference>
<evidence type="ECO:0000256" key="1">
    <source>
        <dbReference type="ARBA" id="ARBA00004123"/>
    </source>
</evidence>
<sequence length="1001" mass="109577">MTRASTPPILHQLQTADSISAQATALRNLKNETIGHDQRKETWVRLGIIPIITKVLASHQSNRSSSGPSNLNGLLKDNGRSGTRSEQDEACLQAIIILGSLAQGGVSFLAPILASDILSILLTILSTHDCPRPFILPILRALNNIADRLPLQNQPPSPKDTSLANLLFSPQHIGCLSRILGQDYTTHHEQAAIELAAALISKLCTEETHKAALAECGVLDALAVKVASFVVAQGFVLPGAEAHLGEPGALGALPPPAPSSAKLGPILRAITVIIEHSKWRAEHFLSSPGIVTVFPRQVPDFAPSDIKKGPWGSTYFSGSAVPRHAGANPLEYLLPSVPLSHGKAPANSANFPPLGPQGPSHRRHSQSFPTPFSVFEAPAVDEEENAVVPWLLYIIRAENGMARLMAARLVTVLFRLGLTKKHRVSMLCYLLIPILIRMLDKDYDSAGDDGIQYGGLVPSSERLREEAPAVLATLVIDDQELQKHAVEGDAIKRLSQLLKETYNPVPDNRRPMWHAESEETTESCDALPPECQLGSAGYSPIHCHVMRYRENILKALAALVPFKDEYRKAVCEYGVVPYIIDSLKPCPSEPPPDTTSPKNTAADGNPTPTLLAACGAARMLTRSVSVLRTSLIDAGVATPLFVLIRHPDIEVQIAATSVICNLALDFSPMKEAIISAEILPVLCEHAHSTNTKLRIESLWALKHVAYNSSNDVKIKIIEGLQPSWIKQVITQDPTAALAKRGMDEEMDSNASVGMSRANSAGEQVDLLNPVENSQERDDDMKMADTLPPSKISLEMFLPDASRRRKLALHGDLDQSTQARQDDIAVQEQTFDLLRNLICGQGASEMIDHLFKEIGQDVVLDALADKLRPRTIQIPNRRDTSAQKPLQVPTEILVAVTYVIIHLAAGLPWHRQLLVSHRDLLRYLMGYFNHAHRDVRTNCVWVVINLTYEDDVSDREGCRERAVKLRSIGVTERLATLEDDPDLDVRERTKTAQHLVNSLTHA</sequence>
<comment type="caution">
    <text evidence="7">The sequence shown here is derived from an EMBL/GenBank/DDBJ whole genome shotgun (WGS) entry which is preliminary data.</text>
</comment>
<dbReference type="OrthoDB" id="5559898at2759"/>
<dbReference type="AlphaFoldDB" id="A0A5M3YZV6"/>
<dbReference type="SMART" id="SM00185">
    <property type="entry name" value="ARM"/>
    <property type="match status" value="5"/>
</dbReference>
<protein>
    <submittedName>
        <fullName evidence="7">Armadillo repeat protein</fullName>
    </submittedName>
</protein>